<evidence type="ECO:0000256" key="2">
    <source>
        <dbReference type="ARBA" id="ARBA00022679"/>
    </source>
</evidence>
<dbReference type="SUPFAM" id="SSF53271">
    <property type="entry name" value="PRTase-like"/>
    <property type="match status" value="2"/>
</dbReference>
<dbReference type="EC" id="2.7.6.1" evidence="1"/>
<comment type="catalytic activity">
    <reaction evidence="7">
        <text>D-ribose 5-phosphate + ATP = 5-phospho-alpha-D-ribose 1-diphosphate + AMP + H(+)</text>
        <dbReference type="Rhea" id="RHEA:15609"/>
        <dbReference type="ChEBI" id="CHEBI:15378"/>
        <dbReference type="ChEBI" id="CHEBI:30616"/>
        <dbReference type="ChEBI" id="CHEBI:58017"/>
        <dbReference type="ChEBI" id="CHEBI:78346"/>
        <dbReference type="ChEBI" id="CHEBI:456215"/>
        <dbReference type="EC" id="2.7.6.1"/>
    </reaction>
</comment>
<dbReference type="SMART" id="SM01400">
    <property type="entry name" value="Pribosyltran_N"/>
    <property type="match status" value="1"/>
</dbReference>
<evidence type="ECO:0000313" key="11">
    <source>
        <dbReference type="EMBL" id="MTW09286.1"/>
    </source>
</evidence>
<dbReference type="GO" id="GO:0005737">
    <property type="term" value="C:cytoplasm"/>
    <property type="evidence" value="ECO:0007669"/>
    <property type="project" value="TreeGrafter"/>
</dbReference>
<protein>
    <recommendedName>
        <fullName evidence="1">ribose-phosphate diphosphokinase</fullName>
        <ecNumber evidence="1">2.7.6.1</ecNumber>
    </recommendedName>
</protein>
<dbReference type="GO" id="GO:0006015">
    <property type="term" value="P:5-phosphoribose 1-diphosphate biosynthetic process"/>
    <property type="evidence" value="ECO:0007669"/>
    <property type="project" value="TreeGrafter"/>
</dbReference>
<dbReference type="GO" id="GO:0002189">
    <property type="term" value="C:ribose phosphate diphosphokinase complex"/>
    <property type="evidence" value="ECO:0007669"/>
    <property type="project" value="TreeGrafter"/>
</dbReference>
<dbReference type="InterPro" id="IPR000836">
    <property type="entry name" value="PRTase_dom"/>
</dbReference>
<keyword evidence="4" id="KW-0547">Nucleotide-binding</keyword>
<keyword evidence="3 8" id="KW-0545">Nucleotide biosynthesis</keyword>
<organism evidence="11 12">
    <name type="scientific">Massilia eburnea</name>
    <dbReference type="NCBI Taxonomy" id="1776165"/>
    <lineage>
        <taxon>Bacteria</taxon>
        <taxon>Pseudomonadati</taxon>
        <taxon>Pseudomonadota</taxon>
        <taxon>Betaproteobacteria</taxon>
        <taxon>Burkholderiales</taxon>
        <taxon>Oxalobacteraceae</taxon>
        <taxon>Telluria group</taxon>
        <taxon>Massilia</taxon>
    </lineage>
</organism>
<dbReference type="GO" id="GO:0016301">
    <property type="term" value="F:kinase activity"/>
    <property type="evidence" value="ECO:0007669"/>
    <property type="project" value="UniProtKB-KW"/>
</dbReference>
<evidence type="ECO:0000256" key="6">
    <source>
        <dbReference type="ARBA" id="ARBA00022840"/>
    </source>
</evidence>
<accession>A0A6L6QBX4</accession>
<feature type="domain" description="Ribose-phosphate pyrophosphokinase N-terminal" evidence="10">
    <location>
        <begin position="5"/>
        <end position="114"/>
    </location>
</feature>
<dbReference type="InterPro" id="IPR005946">
    <property type="entry name" value="Rib-P_diPkinase"/>
</dbReference>
<dbReference type="PANTHER" id="PTHR10210">
    <property type="entry name" value="RIBOSE-PHOSPHATE DIPHOSPHOKINASE FAMILY MEMBER"/>
    <property type="match status" value="1"/>
</dbReference>
<reference evidence="11 12" key="1">
    <citation type="submission" date="2019-11" db="EMBL/GenBank/DDBJ databases">
        <title>Type strains purchased from KCTC, JCM and DSMZ.</title>
        <authorList>
            <person name="Lu H."/>
        </authorList>
    </citation>
    <scope>NUCLEOTIDE SEQUENCE [LARGE SCALE GENOMIC DNA]</scope>
    <source>
        <strain evidence="11 12">JCM 31587</strain>
    </source>
</reference>
<keyword evidence="5 11" id="KW-0418">Kinase</keyword>
<sequence>MTPILFALPGNEAMTAQLSALSGWEQGSLQVRRFPDGESYVRYHSEVKGRQVVLVCTLDRPDDRFMPMYFAASIARDLGAASVGLVAPYLAYMRHDAIFNPGEGITSAHFARLVSGVFHWMVTIDPHLHRHHDLAEIYTIPTRVVRAAPAISQWIAANVPQPLVIGPDSESEQWAAEVARGAGCPCIVLEKIRRGDHDVEVSVPDTERWLHHTPVIVDDIASTARTMIAAVGHVRKAGLPPPLCVAVHPLFAGSAFEDLQASGVASTASCDTVPHSSNAIPVASLLAPALADMTGAAA</sequence>
<evidence type="ECO:0000259" key="10">
    <source>
        <dbReference type="Pfam" id="PF13793"/>
    </source>
</evidence>
<feature type="domain" description="Phosphoribosyltransferase" evidence="9">
    <location>
        <begin position="136"/>
        <end position="246"/>
    </location>
</feature>
<evidence type="ECO:0000256" key="3">
    <source>
        <dbReference type="ARBA" id="ARBA00022727"/>
    </source>
</evidence>
<dbReference type="RefSeq" id="WP_155452259.1">
    <property type="nucleotide sequence ID" value="NZ_WNKX01000001.1"/>
</dbReference>
<dbReference type="EMBL" id="WNKX01000001">
    <property type="protein sequence ID" value="MTW09286.1"/>
    <property type="molecule type" value="Genomic_DNA"/>
</dbReference>
<evidence type="ECO:0000256" key="4">
    <source>
        <dbReference type="ARBA" id="ARBA00022741"/>
    </source>
</evidence>
<dbReference type="InterPro" id="IPR029099">
    <property type="entry name" value="Pribosyltran_N"/>
</dbReference>
<dbReference type="NCBIfam" id="NF005537">
    <property type="entry name" value="PRK07199.1"/>
    <property type="match status" value="1"/>
</dbReference>
<dbReference type="NCBIfam" id="TIGR01251">
    <property type="entry name" value="ribP_PPkin"/>
    <property type="match status" value="1"/>
</dbReference>
<dbReference type="Pfam" id="PF13793">
    <property type="entry name" value="Pribosyltran_N"/>
    <property type="match status" value="1"/>
</dbReference>
<evidence type="ECO:0000259" key="9">
    <source>
        <dbReference type="Pfam" id="PF00156"/>
    </source>
</evidence>
<evidence type="ECO:0000256" key="1">
    <source>
        <dbReference type="ARBA" id="ARBA00013247"/>
    </source>
</evidence>
<gene>
    <name evidence="11" type="primary">prs</name>
    <name evidence="11" type="ORF">GM658_01605</name>
</gene>
<evidence type="ECO:0000256" key="8">
    <source>
        <dbReference type="RuleBase" id="RU004324"/>
    </source>
</evidence>
<keyword evidence="2 11" id="KW-0808">Transferase</keyword>
<dbReference type="GO" id="GO:0006164">
    <property type="term" value="P:purine nucleotide biosynthetic process"/>
    <property type="evidence" value="ECO:0007669"/>
    <property type="project" value="TreeGrafter"/>
</dbReference>
<keyword evidence="6" id="KW-0067">ATP-binding</keyword>
<evidence type="ECO:0000256" key="7">
    <source>
        <dbReference type="ARBA" id="ARBA00049535"/>
    </source>
</evidence>
<dbReference type="InterPro" id="IPR029057">
    <property type="entry name" value="PRTase-like"/>
</dbReference>
<dbReference type="Proteomes" id="UP000472320">
    <property type="component" value="Unassembled WGS sequence"/>
</dbReference>
<dbReference type="OrthoDB" id="324294at2"/>
<evidence type="ECO:0000256" key="5">
    <source>
        <dbReference type="ARBA" id="ARBA00022777"/>
    </source>
</evidence>
<dbReference type="GO" id="GO:0005524">
    <property type="term" value="F:ATP binding"/>
    <property type="evidence" value="ECO:0007669"/>
    <property type="project" value="UniProtKB-KW"/>
</dbReference>
<name>A0A6L6QBX4_9BURK</name>
<dbReference type="PANTHER" id="PTHR10210:SF32">
    <property type="entry name" value="RIBOSE-PHOSPHATE PYROPHOSPHOKINASE 2"/>
    <property type="match status" value="1"/>
</dbReference>
<dbReference type="GO" id="GO:0000287">
    <property type="term" value="F:magnesium ion binding"/>
    <property type="evidence" value="ECO:0007669"/>
    <property type="project" value="InterPro"/>
</dbReference>
<dbReference type="AlphaFoldDB" id="A0A6L6QBX4"/>
<dbReference type="CDD" id="cd06223">
    <property type="entry name" value="PRTases_typeI"/>
    <property type="match status" value="1"/>
</dbReference>
<dbReference type="GO" id="GO:0004749">
    <property type="term" value="F:ribose phosphate diphosphokinase activity"/>
    <property type="evidence" value="ECO:0007669"/>
    <property type="project" value="UniProtKB-EC"/>
</dbReference>
<comment type="similarity">
    <text evidence="8">Belongs to the ribose-phosphate pyrophosphokinase family.</text>
</comment>
<dbReference type="Gene3D" id="3.40.50.2020">
    <property type="match status" value="2"/>
</dbReference>
<evidence type="ECO:0000313" key="12">
    <source>
        <dbReference type="Proteomes" id="UP000472320"/>
    </source>
</evidence>
<dbReference type="Pfam" id="PF00156">
    <property type="entry name" value="Pribosyltran"/>
    <property type="match status" value="1"/>
</dbReference>
<comment type="caution">
    <text evidence="11">The sequence shown here is derived from an EMBL/GenBank/DDBJ whole genome shotgun (WGS) entry which is preliminary data.</text>
</comment>
<keyword evidence="12" id="KW-1185">Reference proteome</keyword>
<proteinExistence type="inferred from homology"/>